<feature type="domain" description="Large ribosomal subunit protein bL25 L25" evidence="7">
    <location>
        <begin position="5"/>
        <end position="91"/>
    </location>
</feature>
<sequence>MDIVLQATRRDKGARSSLTKLRNEGKLPAVIYGYNVDTIPVSIDYKDTAKAVQQYGRTAVFKIDVEGKQLNAILNEVQRCALKGTVKHVDFLSINMSEELEVEVPITPIGEAIGVKEGGVLTQPLRVLKIKVKPSDIPESIDVDISNLAMNDSISVGGIRSSVQYEILNQDEETVVTVTPPVVVNDDTAGQGDDENQDIKATEAPESES</sequence>
<keyword evidence="1 5" id="KW-0699">rRNA-binding</keyword>
<reference evidence="9 10" key="1">
    <citation type="journal article" date="2014" name="Int. J. Syst. Evol. Microbiol.">
        <title>Lysinibacillus halotolerans sp. nov., isolated from saline-alkaline soil.</title>
        <authorList>
            <person name="Kong D."/>
            <person name="Wang Y."/>
            <person name="Zhao B."/>
            <person name="Li Y."/>
            <person name="Song J."/>
            <person name="Zhai Y."/>
            <person name="Zhang C."/>
            <person name="Wang H."/>
            <person name="Chen X."/>
            <person name="Zhao B."/>
            <person name="Ruan Z."/>
        </authorList>
    </citation>
    <scope>NUCLEOTIDE SEQUENCE [LARGE SCALE GENOMIC DNA]</scope>
    <source>
        <strain evidence="9 10">MCCC 1A12703</strain>
    </source>
</reference>
<keyword evidence="3 5" id="KW-0689">Ribosomal protein</keyword>
<dbReference type="NCBIfam" id="TIGR00731">
    <property type="entry name" value="bL25_bact_ctc"/>
    <property type="match status" value="1"/>
</dbReference>
<dbReference type="GO" id="GO:0003735">
    <property type="term" value="F:structural constituent of ribosome"/>
    <property type="evidence" value="ECO:0007669"/>
    <property type="project" value="InterPro"/>
</dbReference>
<keyword evidence="2 5" id="KW-0694">RNA-binding</keyword>
<dbReference type="Pfam" id="PF14693">
    <property type="entry name" value="Ribosomal_TL5_C"/>
    <property type="match status" value="1"/>
</dbReference>
<dbReference type="InterPro" id="IPR020930">
    <property type="entry name" value="Ribosomal_uL5_bac-type"/>
</dbReference>
<dbReference type="HAMAP" id="MF_01334">
    <property type="entry name" value="Ribosomal_bL25_CTC"/>
    <property type="match status" value="1"/>
</dbReference>
<evidence type="ECO:0000256" key="3">
    <source>
        <dbReference type="ARBA" id="ARBA00022980"/>
    </source>
</evidence>
<dbReference type="RefSeq" id="WP_122972282.1">
    <property type="nucleotide sequence ID" value="NZ_RHLQ01000024.1"/>
</dbReference>
<comment type="subunit">
    <text evidence="5">Part of the 50S ribosomal subunit; part of the 5S rRNA/L5/L18/L25 subcomplex. Contacts the 5S rRNA. Binds to the 5S rRNA independently of L5 and L18.</text>
</comment>
<comment type="function">
    <text evidence="5">This is one of the proteins that binds to the 5S RNA in the ribosome where it forms part of the central protuberance.</text>
</comment>
<evidence type="ECO:0000313" key="9">
    <source>
        <dbReference type="EMBL" id="RNC98564.1"/>
    </source>
</evidence>
<dbReference type="PANTHER" id="PTHR33284">
    <property type="entry name" value="RIBOSOMAL PROTEIN L25/GLN-TRNA SYNTHETASE, ANTI-CODON-BINDING DOMAIN-CONTAINING PROTEIN"/>
    <property type="match status" value="1"/>
</dbReference>
<evidence type="ECO:0000256" key="2">
    <source>
        <dbReference type="ARBA" id="ARBA00022884"/>
    </source>
</evidence>
<dbReference type="Proteomes" id="UP000279909">
    <property type="component" value="Unassembled WGS sequence"/>
</dbReference>
<dbReference type="InterPro" id="IPR037121">
    <property type="entry name" value="Ribosomal_bL25_C"/>
</dbReference>
<dbReference type="InterPro" id="IPR029751">
    <property type="entry name" value="Ribosomal_L25_dom"/>
</dbReference>
<name>A0A3M8H8K9_9BACI</name>
<dbReference type="InterPro" id="IPR020056">
    <property type="entry name" value="Rbsml_bL25/Gln-tRNA_synth_N"/>
</dbReference>
<evidence type="ECO:0000313" key="10">
    <source>
        <dbReference type="Proteomes" id="UP000279909"/>
    </source>
</evidence>
<dbReference type="GO" id="GO:0008097">
    <property type="term" value="F:5S rRNA binding"/>
    <property type="evidence" value="ECO:0007669"/>
    <property type="project" value="InterPro"/>
</dbReference>
<dbReference type="Pfam" id="PF01386">
    <property type="entry name" value="Ribosomal_L25p"/>
    <property type="match status" value="1"/>
</dbReference>
<dbReference type="GO" id="GO:0022625">
    <property type="term" value="C:cytosolic large ribosomal subunit"/>
    <property type="evidence" value="ECO:0007669"/>
    <property type="project" value="TreeGrafter"/>
</dbReference>
<keyword evidence="4 5" id="KW-0687">Ribonucleoprotein</keyword>
<feature type="domain" description="Large ribosomal subunit protein bL25 beta" evidence="8">
    <location>
        <begin position="100"/>
        <end position="181"/>
    </location>
</feature>
<dbReference type="PANTHER" id="PTHR33284:SF1">
    <property type="entry name" value="RIBOSOMAL PROTEIN L25_GLN-TRNA SYNTHETASE, ANTI-CODON-BINDING DOMAIN-CONTAINING PROTEIN"/>
    <property type="match status" value="1"/>
</dbReference>
<keyword evidence="10" id="KW-1185">Reference proteome</keyword>
<dbReference type="InterPro" id="IPR011035">
    <property type="entry name" value="Ribosomal_bL25/Gln-tRNA_synth"/>
</dbReference>
<proteinExistence type="inferred from homology"/>
<organism evidence="9 10">
    <name type="scientific">Lysinibacillus halotolerans</name>
    <dbReference type="NCBI Taxonomy" id="1368476"/>
    <lineage>
        <taxon>Bacteria</taxon>
        <taxon>Bacillati</taxon>
        <taxon>Bacillota</taxon>
        <taxon>Bacilli</taxon>
        <taxon>Bacillales</taxon>
        <taxon>Bacillaceae</taxon>
        <taxon>Lysinibacillus</taxon>
    </lineage>
</organism>
<dbReference type="GO" id="GO:0006412">
    <property type="term" value="P:translation"/>
    <property type="evidence" value="ECO:0007669"/>
    <property type="project" value="UniProtKB-UniRule"/>
</dbReference>
<evidence type="ECO:0000259" key="8">
    <source>
        <dbReference type="Pfam" id="PF14693"/>
    </source>
</evidence>
<comment type="caution">
    <text evidence="9">The sequence shown here is derived from an EMBL/GenBank/DDBJ whole genome shotgun (WGS) entry which is preliminary data.</text>
</comment>
<evidence type="ECO:0000256" key="5">
    <source>
        <dbReference type="HAMAP-Rule" id="MF_01334"/>
    </source>
</evidence>
<evidence type="ECO:0000256" key="1">
    <source>
        <dbReference type="ARBA" id="ARBA00022730"/>
    </source>
</evidence>
<dbReference type="EMBL" id="RHLQ01000024">
    <property type="protein sequence ID" value="RNC98564.1"/>
    <property type="molecule type" value="Genomic_DNA"/>
</dbReference>
<dbReference type="OrthoDB" id="9790002at2"/>
<evidence type="ECO:0000256" key="6">
    <source>
        <dbReference type="SAM" id="MobiDB-lite"/>
    </source>
</evidence>
<dbReference type="InterPro" id="IPR020057">
    <property type="entry name" value="Ribosomal_bL25_b-dom"/>
</dbReference>
<gene>
    <name evidence="5" type="primary">rplY</name>
    <name evidence="5" type="synonym">ctc</name>
    <name evidence="9" type="ORF">EC501_10660</name>
</gene>
<feature type="region of interest" description="Disordered" evidence="6">
    <location>
        <begin position="184"/>
        <end position="209"/>
    </location>
</feature>
<accession>A0A3M8H8K9</accession>
<evidence type="ECO:0000256" key="4">
    <source>
        <dbReference type="ARBA" id="ARBA00023274"/>
    </source>
</evidence>
<dbReference type="NCBIfam" id="NF004133">
    <property type="entry name" value="PRK05618.2-4"/>
    <property type="match status" value="1"/>
</dbReference>
<evidence type="ECO:0000259" key="7">
    <source>
        <dbReference type="Pfam" id="PF01386"/>
    </source>
</evidence>
<comment type="similarity">
    <text evidence="5">Belongs to the bacterial ribosomal protein bL25 family. CTC subfamily.</text>
</comment>
<dbReference type="CDD" id="cd00495">
    <property type="entry name" value="Ribosomal_L25_TL5_CTC"/>
    <property type="match status" value="1"/>
</dbReference>
<dbReference type="Gene3D" id="2.40.240.10">
    <property type="entry name" value="Ribosomal Protein L25, Chain P"/>
    <property type="match status" value="1"/>
</dbReference>
<dbReference type="AlphaFoldDB" id="A0A3M8H8K9"/>
<dbReference type="SUPFAM" id="SSF50715">
    <property type="entry name" value="Ribosomal protein L25-like"/>
    <property type="match status" value="1"/>
</dbReference>
<dbReference type="Gene3D" id="2.170.120.20">
    <property type="entry name" value="Ribosomal protein L25, beta domain"/>
    <property type="match status" value="1"/>
</dbReference>
<protein>
    <recommendedName>
        <fullName evidence="5">Large ribosomal subunit protein bL25</fullName>
    </recommendedName>
    <alternativeName>
        <fullName evidence="5">General stress protein CTC</fullName>
    </alternativeName>
</protein>
<dbReference type="InterPro" id="IPR001021">
    <property type="entry name" value="Ribosomal_bL25_long"/>
</dbReference>